<comment type="caution">
    <text evidence="1">The sequence shown here is derived from an EMBL/GenBank/DDBJ whole genome shotgun (WGS) entry which is preliminary data.</text>
</comment>
<sequence length="170" mass="18895">MTPLLDLATYEISPASRDEIVREFLPRLAAVRDEVEFDLAFWCLAQRLAVDTEELLRQLGERWLKRSGLLKEVLQGSESGRAGHALGDLISRFGDDCDAPLPGLGDFCVEVAVVDADRVKVACRGARRCCSFLEGMARALCEAFGLQLRYIRQPKRATQVMITFNCMAVG</sequence>
<dbReference type="EMBL" id="JACYFG010000038">
    <property type="protein sequence ID" value="MBD5780904.1"/>
    <property type="molecule type" value="Genomic_DNA"/>
</dbReference>
<keyword evidence="2" id="KW-1185">Reference proteome</keyword>
<evidence type="ECO:0000313" key="2">
    <source>
        <dbReference type="Proteomes" id="UP000622317"/>
    </source>
</evidence>
<proteinExistence type="predicted"/>
<reference evidence="1" key="1">
    <citation type="submission" date="2020-09" db="EMBL/GenBank/DDBJ databases">
        <title>Pelagicoccus enzymogenes sp. nov. with an EPS production, isolated from marine sediment.</title>
        <authorList>
            <person name="Feng X."/>
        </authorList>
    </citation>
    <scope>NUCLEOTIDE SEQUENCE</scope>
    <source>
        <strain evidence="1">NFK12</strain>
    </source>
</reference>
<evidence type="ECO:0000313" key="1">
    <source>
        <dbReference type="EMBL" id="MBD5780904.1"/>
    </source>
</evidence>
<dbReference type="AlphaFoldDB" id="A0A927FAL3"/>
<protein>
    <submittedName>
        <fullName evidence="1">Uncharacterized protein</fullName>
    </submittedName>
</protein>
<accession>A0A927FAL3</accession>
<name>A0A927FAL3_9BACT</name>
<dbReference type="RefSeq" id="WP_191618011.1">
    <property type="nucleotide sequence ID" value="NZ_JACYFG010000038.1"/>
</dbReference>
<gene>
    <name evidence="1" type="ORF">IEN85_15500</name>
</gene>
<dbReference type="Proteomes" id="UP000622317">
    <property type="component" value="Unassembled WGS sequence"/>
</dbReference>
<organism evidence="1 2">
    <name type="scientific">Pelagicoccus enzymogenes</name>
    <dbReference type="NCBI Taxonomy" id="2773457"/>
    <lineage>
        <taxon>Bacteria</taxon>
        <taxon>Pseudomonadati</taxon>
        <taxon>Verrucomicrobiota</taxon>
        <taxon>Opitutia</taxon>
        <taxon>Puniceicoccales</taxon>
        <taxon>Pelagicoccaceae</taxon>
        <taxon>Pelagicoccus</taxon>
    </lineage>
</organism>